<feature type="non-terminal residue" evidence="2">
    <location>
        <position position="133"/>
    </location>
</feature>
<feature type="region of interest" description="Disordered" evidence="1">
    <location>
        <begin position="1"/>
        <end position="35"/>
    </location>
</feature>
<gene>
    <name evidence="2" type="ORF">AVDCRST_MAG69-1928</name>
</gene>
<dbReference type="EMBL" id="CADCVP010000205">
    <property type="protein sequence ID" value="CAA9501751.1"/>
    <property type="molecule type" value="Genomic_DNA"/>
</dbReference>
<organism evidence="2">
    <name type="scientific">uncultured Solirubrobacteraceae bacterium</name>
    <dbReference type="NCBI Taxonomy" id="1162706"/>
    <lineage>
        <taxon>Bacteria</taxon>
        <taxon>Bacillati</taxon>
        <taxon>Actinomycetota</taxon>
        <taxon>Thermoleophilia</taxon>
        <taxon>Solirubrobacterales</taxon>
        <taxon>Solirubrobacteraceae</taxon>
        <taxon>environmental samples</taxon>
    </lineage>
</organism>
<accession>A0A6J4SKP3</accession>
<dbReference type="AlphaFoldDB" id="A0A6J4SKP3"/>
<dbReference type="EC" id="1.8.4.12" evidence="2"/>
<name>A0A6J4SKP3_9ACTN</name>
<sequence length="133" mass="14695">GRAGLQDRRGVARRADAGAVRGPPRGGHRARVHRPLLERARGRDLPLCRLRRRAVLVANQVRLRHGLAELHRAGRGRGCRDARRQLLRDGPHRGGVPQLRRPPGSRLPGRAARSGRAALLHQLRLAAAGHREL</sequence>
<proteinExistence type="predicted"/>
<feature type="compositionally biased region" description="Basic and acidic residues" evidence="1">
    <location>
        <begin position="1"/>
        <end position="16"/>
    </location>
</feature>
<protein>
    <submittedName>
        <fullName evidence="2">Peptide-methionine (R)-S-oxide reductase MsrB</fullName>
        <ecNumber evidence="2">1.8.4.12</ecNumber>
    </submittedName>
</protein>
<evidence type="ECO:0000313" key="2">
    <source>
        <dbReference type="EMBL" id="CAA9501751.1"/>
    </source>
</evidence>
<feature type="region of interest" description="Disordered" evidence="1">
    <location>
        <begin position="87"/>
        <end position="110"/>
    </location>
</feature>
<keyword evidence="2" id="KW-0560">Oxidoreductase</keyword>
<reference evidence="2" key="1">
    <citation type="submission" date="2020-02" db="EMBL/GenBank/DDBJ databases">
        <authorList>
            <person name="Meier V. D."/>
        </authorList>
    </citation>
    <scope>NUCLEOTIDE SEQUENCE</scope>
    <source>
        <strain evidence="2">AVDCRST_MAG69</strain>
    </source>
</reference>
<evidence type="ECO:0000256" key="1">
    <source>
        <dbReference type="SAM" id="MobiDB-lite"/>
    </source>
</evidence>
<dbReference type="GO" id="GO:0033743">
    <property type="term" value="F:peptide-methionine (R)-S-oxide reductase activity"/>
    <property type="evidence" value="ECO:0007669"/>
    <property type="project" value="UniProtKB-EC"/>
</dbReference>
<feature type="non-terminal residue" evidence="2">
    <location>
        <position position="1"/>
    </location>
</feature>
<feature type="compositionally biased region" description="Low complexity" evidence="1">
    <location>
        <begin position="99"/>
        <end position="110"/>
    </location>
</feature>